<gene>
    <name evidence="1" type="ORF">Phou_066960</name>
</gene>
<dbReference type="InterPro" id="IPR051082">
    <property type="entry name" value="Pentapeptide-BTB/POZ_domain"/>
</dbReference>
<evidence type="ECO:0008006" key="3">
    <source>
        <dbReference type="Google" id="ProtNLM"/>
    </source>
</evidence>
<keyword evidence="2" id="KW-1185">Reference proteome</keyword>
<dbReference type="Pfam" id="PF13599">
    <property type="entry name" value="Pentapeptide_4"/>
    <property type="match status" value="1"/>
</dbReference>
<dbReference type="Gene3D" id="2.160.20.80">
    <property type="entry name" value="E3 ubiquitin-protein ligase SopA"/>
    <property type="match status" value="1"/>
</dbReference>
<dbReference type="EMBL" id="BLPF01000002">
    <property type="protein sequence ID" value="GFJ82516.1"/>
    <property type="molecule type" value="Genomic_DNA"/>
</dbReference>
<dbReference type="PANTHER" id="PTHR14136:SF17">
    <property type="entry name" value="BTB_POZ DOMAIN-CONTAINING PROTEIN KCTD9"/>
    <property type="match status" value="1"/>
</dbReference>
<comment type="caution">
    <text evidence="1">The sequence shown here is derived from an EMBL/GenBank/DDBJ whole genome shotgun (WGS) entry which is preliminary data.</text>
</comment>
<evidence type="ECO:0000313" key="1">
    <source>
        <dbReference type="EMBL" id="GFJ82516.1"/>
    </source>
</evidence>
<proteinExistence type="predicted"/>
<dbReference type="PANTHER" id="PTHR14136">
    <property type="entry name" value="BTB_POZ DOMAIN-CONTAINING PROTEIN KCTD9"/>
    <property type="match status" value="1"/>
</dbReference>
<dbReference type="RefSeq" id="WP_173063152.1">
    <property type="nucleotide sequence ID" value="NZ_BAABGO010000010.1"/>
</dbReference>
<sequence length="217" mass="23471">MPAPQELAALPYAAYLEPLDGAPEREVDYTEVHLADTDLTDVDAGNARFTECAVTGVSFDGGSFARARFNDVWVSRTRWIGCSWAEAQLLEVSFLDGVLAGVQAYGARMRRVVVERCKVDSLNLRGADLRDVEFRDCELLEADFGGATLANVSFPGSTLRRARFGKAALTKVDFRGARELDVAEGGDALRGAIIDSGQLAELAPMLAQTLGIVVKDR</sequence>
<accession>A0A6V8KKM1</accession>
<organism evidence="1 2">
    <name type="scientific">Phytohabitans houttuyneae</name>
    <dbReference type="NCBI Taxonomy" id="1076126"/>
    <lineage>
        <taxon>Bacteria</taxon>
        <taxon>Bacillati</taxon>
        <taxon>Actinomycetota</taxon>
        <taxon>Actinomycetes</taxon>
        <taxon>Micromonosporales</taxon>
        <taxon>Micromonosporaceae</taxon>
    </lineage>
</organism>
<reference evidence="1 2" key="1">
    <citation type="submission" date="2020-03" db="EMBL/GenBank/DDBJ databases">
        <title>Whole genome shotgun sequence of Phytohabitans houttuyneae NBRC 108639.</title>
        <authorList>
            <person name="Komaki H."/>
            <person name="Tamura T."/>
        </authorList>
    </citation>
    <scope>NUCLEOTIDE SEQUENCE [LARGE SCALE GENOMIC DNA]</scope>
    <source>
        <strain evidence="1 2">NBRC 108639</strain>
    </source>
</reference>
<dbReference type="AlphaFoldDB" id="A0A6V8KKM1"/>
<reference evidence="1 2" key="2">
    <citation type="submission" date="2020-03" db="EMBL/GenBank/DDBJ databases">
        <authorList>
            <person name="Ichikawa N."/>
            <person name="Kimura A."/>
            <person name="Kitahashi Y."/>
            <person name="Uohara A."/>
        </authorList>
    </citation>
    <scope>NUCLEOTIDE SEQUENCE [LARGE SCALE GENOMIC DNA]</scope>
    <source>
        <strain evidence="1 2">NBRC 108639</strain>
    </source>
</reference>
<dbReference type="InterPro" id="IPR001646">
    <property type="entry name" value="5peptide_repeat"/>
</dbReference>
<evidence type="ECO:0000313" key="2">
    <source>
        <dbReference type="Proteomes" id="UP000482800"/>
    </source>
</evidence>
<dbReference type="SUPFAM" id="SSF141571">
    <property type="entry name" value="Pentapeptide repeat-like"/>
    <property type="match status" value="1"/>
</dbReference>
<dbReference type="Proteomes" id="UP000482800">
    <property type="component" value="Unassembled WGS sequence"/>
</dbReference>
<name>A0A6V8KKM1_9ACTN</name>
<protein>
    <recommendedName>
        <fullName evidence="3">Pentapeptide repeat protein</fullName>
    </recommendedName>
</protein>